<keyword evidence="1" id="KW-1133">Transmembrane helix</keyword>
<accession>A0A2P2P015</accession>
<dbReference type="EMBL" id="GGEC01067622">
    <property type="protein sequence ID" value="MBX48106.1"/>
    <property type="molecule type" value="Transcribed_RNA"/>
</dbReference>
<evidence type="ECO:0000256" key="1">
    <source>
        <dbReference type="SAM" id="Phobius"/>
    </source>
</evidence>
<reference evidence="2" key="1">
    <citation type="submission" date="2018-02" db="EMBL/GenBank/DDBJ databases">
        <title>Rhizophora mucronata_Transcriptome.</title>
        <authorList>
            <person name="Meera S.P."/>
            <person name="Sreeshan A."/>
            <person name="Augustine A."/>
        </authorList>
    </citation>
    <scope>NUCLEOTIDE SEQUENCE</scope>
    <source>
        <tissue evidence="2">Leaf</tissue>
    </source>
</reference>
<evidence type="ECO:0000313" key="2">
    <source>
        <dbReference type="EMBL" id="MBX48106.1"/>
    </source>
</evidence>
<proteinExistence type="predicted"/>
<dbReference type="AlphaFoldDB" id="A0A2P2P015"/>
<keyword evidence="1" id="KW-0472">Membrane</keyword>
<protein>
    <submittedName>
        <fullName evidence="2">Uncharacterized protein</fullName>
    </submittedName>
</protein>
<feature type="transmembrane region" description="Helical" evidence="1">
    <location>
        <begin position="12"/>
        <end position="37"/>
    </location>
</feature>
<name>A0A2P2P015_RHIMU</name>
<keyword evidence="1" id="KW-0812">Transmembrane</keyword>
<sequence>MLHSFIGTLVYFLAYLERIGIGFHINISFYPFLSFWVADVENLGLKDSNYFSLSLTSSIFSIFFAI</sequence>
<organism evidence="2">
    <name type="scientific">Rhizophora mucronata</name>
    <name type="common">Asiatic mangrove</name>
    <dbReference type="NCBI Taxonomy" id="61149"/>
    <lineage>
        <taxon>Eukaryota</taxon>
        <taxon>Viridiplantae</taxon>
        <taxon>Streptophyta</taxon>
        <taxon>Embryophyta</taxon>
        <taxon>Tracheophyta</taxon>
        <taxon>Spermatophyta</taxon>
        <taxon>Magnoliopsida</taxon>
        <taxon>eudicotyledons</taxon>
        <taxon>Gunneridae</taxon>
        <taxon>Pentapetalae</taxon>
        <taxon>rosids</taxon>
        <taxon>fabids</taxon>
        <taxon>Malpighiales</taxon>
        <taxon>Rhizophoraceae</taxon>
        <taxon>Rhizophora</taxon>
    </lineage>
</organism>